<protein>
    <submittedName>
        <fullName evidence="4">Guanine nucleotide-binding protein subunit beta-like protein (Cytoplasmic antigenic protein 1)</fullName>
    </submittedName>
</protein>
<gene>
    <name evidence="4" type="primary">P83774</name>
</gene>
<name>A0A5K1JTZ3_9APHY</name>
<dbReference type="EMBL" id="LR724531">
    <property type="protein sequence ID" value="VWO95123.1"/>
    <property type="molecule type" value="Genomic_DNA"/>
</dbReference>
<dbReference type="SUPFAM" id="SSF50978">
    <property type="entry name" value="WD40 repeat-like"/>
    <property type="match status" value="1"/>
</dbReference>
<evidence type="ECO:0000256" key="1">
    <source>
        <dbReference type="ARBA" id="ARBA00022574"/>
    </source>
</evidence>
<dbReference type="PROSITE" id="PS50294">
    <property type="entry name" value="WD_REPEATS_REGION"/>
    <property type="match status" value="1"/>
</dbReference>
<proteinExistence type="predicted"/>
<feature type="repeat" description="WD" evidence="3">
    <location>
        <begin position="20"/>
        <end position="54"/>
    </location>
</feature>
<dbReference type="Gene3D" id="2.130.10.10">
    <property type="entry name" value="YVTN repeat-like/Quinoprotein amine dehydrogenase"/>
    <property type="match status" value="1"/>
</dbReference>
<dbReference type="PANTHER" id="PTHR19857">
    <property type="entry name" value="MITOCHONDRIAL DIVISION PROTEIN 1-RELATED"/>
    <property type="match status" value="1"/>
</dbReference>
<dbReference type="InterPro" id="IPR015943">
    <property type="entry name" value="WD40/YVTN_repeat-like_dom_sf"/>
</dbReference>
<evidence type="ECO:0000256" key="3">
    <source>
        <dbReference type="PROSITE-ProRule" id="PRU00221"/>
    </source>
</evidence>
<keyword evidence="2" id="KW-0677">Repeat</keyword>
<dbReference type="InterPro" id="IPR051179">
    <property type="entry name" value="WD_repeat_multifunction"/>
</dbReference>
<reference evidence="4" key="1">
    <citation type="submission" date="2019-10" db="EMBL/GenBank/DDBJ databases">
        <authorList>
            <person name="Nor Muhammad N."/>
        </authorList>
    </citation>
    <scope>NUCLEOTIDE SEQUENCE</scope>
</reference>
<dbReference type="PROSITE" id="PS50082">
    <property type="entry name" value="WD_REPEATS_2"/>
    <property type="match status" value="1"/>
</dbReference>
<sequence length="223" mass="24814">MTRRYTETARLTEGHTAKGITCVEFNPHGNLVATGGMDGRLCIWDAEQGNLLHQYVTVSATPITSLGWIDADRPTVMIGNKSGNLVVVVVNETDLSSSGFWAHRFPVERLAIQGDVVASGACSELKVWKRDADLAYKWTALIQEPPLESTDGHEIIVTGIQWIRSDKYGELLMAAYMFHGVQLLETVTWTRVGHVPIKGKMFVVFTLMFLSISSSPQCKRKRF</sequence>
<evidence type="ECO:0000313" key="4">
    <source>
        <dbReference type="EMBL" id="VWO95123.1"/>
    </source>
</evidence>
<accession>A0A5K1JTZ3</accession>
<dbReference type="InterPro" id="IPR019775">
    <property type="entry name" value="WD40_repeat_CS"/>
</dbReference>
<dbReference type="InterPro" id="IPR001680">
    <property type="entry name" value="WD40_rpt"/>
</dbReference>
<dbReference type="InterPro" id="IPR036322">
    <property type="entry name" value="WD40_repeat_dom_sf"/>
</dbReference>
<keyword evidence="1 3" id="KW-0853">WD repeat</keyword>
<dbReference type="SMART" id="SM00320">
    <property type="entry name" value="WD40"/>
    <property type="match status" value="2"/>
</dbReference>
<dbReference type="PROSITE" id="PS00678">
    <property type="entry name" value="WD_REPEATS_1"/>
    <property type="match status" value="1"/>
</dbReference>
<evidence type="ECO:0000256" key="2">
    <source>
        <dbReference type="ARBA" id="ARBA00022737"/>
    </source>
</evidence>
<organism evidence="4">
    <name type="scientific">Ganoderma boninense</name>
    <dbReference type="NCBI Taxonomy" id="34458"/>
    <lineage>
        <taxon>Eukaryota</taxon>
        <taxon>Fungi</taxon>
        <taxon>Dikarya</taxon>
        <taxon>Basidiomycota</taxon>
        <taxon>Agaricomycotina</taxon>
        <taxon>Agaricomycetes</taxon>
        <taxon>Polyporales</taxon>
        <taxon>Polyporaceae</taxon>
        <taxon>Ganoderma</taxon>
    </lineage>
</organism>
<dbReference type="AlphaFoldDB" id="A0A5K1JTZ3"/>
<dbReference type="Pfam" id="PF00400">
    <property type="entry name" value="WD40"/>
    <property type="match status" value="1"/>
</dbReference>